<dbReference type="SMART" id="SM00261">
    <property type="entry name" value="FU"/>
    <property type="match status" value="7"/>
</dbReference>
<evidence type="ECO:0000259" key="6">
    <source>
        <dbReference type="PROSITE" id="PS50011"/>
    </source>
</evidence>
<dbReference type="Gene3D" id="2.10.220.10">
    <property type="entry name" value="Hormone Receptor, Insulin-like Growth Factor Receptor 1, Chain A, domain 2"/>
    <property type="match status" value="2"/>
</dbReference>
<dbReference type="OrthoDB" id="27422at2759"/>
<dbReference type="PROSITE" id="PS50011">
    <property type="entry name" value="PROTEIN_KINASE_DOM"/>
    <property type="match status" value="1"/>
</dbReference>
<dbReference type="PROSITE" id="PS51257">
    <property type="entry name" value="PROKAR_LIPOPROTEIN"/>
    <property type="match status" value="1"/>
</dbReference>
<dbReference type="Pfam" id="PF07714">
    <property type="entry name" value="PK_Tyr_Ser-Thr"/>
    <property type="match status" value="1"/>
</dbReference>
<evidence type="ECO:0000313" key="7">
    <source>
        <dbReference type="EMBL" id="ELP84279.1"/>
    </source>
</evidence>
<dbReference type="SUPFAM" id="SSF57184">
    <property type="entry name" value="Growth factor receptor domain"/>
    <property type="match status" value="4"/>
</dbReference>
<evidence type="ECO:0000256" key="4">
    <source>
        <dbReference type="PROSITE-ProRule" id="PRU10141"/>
    </source>
</evidence>
<dbReference type="VEuPathDB" id="AmoebaDB:EIN_065440"/>
<dbReference type="InterPro" id="IPR001245">
    <property type="entry name" value="Ser-Thr/Tyr_kinase_cat_dom"/>
</dbReference>
<gene>
    <name evidence="7" type="ORF">EIN_065440</name>
</gene>
<evidence type="ECO:0000256" key="3">
    <source>
        <dbReference type="ARBA" id="ARBA00022840"/>
    </source>
</evidence>
<accession>A0A0A1TV96</accession>
<dbReference type="OMA" id="SINCKCT"/>
<evidence type="ECO:0000256" key="5">
    <source>
        <dbReference type="SAM" id="Phobius"/>
    </source>
</evidence>
<dbReference type="GO" id="GO:0004715">
    <property type="term" value="F:non-membrane spanning protein tyrosine kinase activity"/>
    <property type="evidence" value="ECO:0007669"/>
    <property type="project" value="UniProtKB-EC"/>
</dbReference>
<keyword evidence="5" id="KW-0812">Transmembrane</keyword>
<protein>
    <submittedName>
        <fullName evidence="7">Protein serine/threonine kinase, putative</fullName>
        <ecNumber evidence="7">2.7.10.2</ecNumber>
    </submittedName>
</protein>
<dbReference type="GeneID" id="14883282"/>
<dbReference type="SMART" id="SM00181">
    <property type="entry name" value="EGF"/>
    <property type="match status" value="5"/>
</dbReference>
<dbReference type="RefSeq" id="XP_004183625.1">
    <property type="nucleotide sequence ID" value="XM_004183577.1"/>
</dbReference>
<feature type="domain" description="Protein kinase" evidence="6">
    <location>
        <begin position="1683"/>
        <end position="1944"/>
    </location>
</feature>
<organism evidence="7 8">
    <name type="scientific">Entamoeba invadens IP1</name>
    <dbReference type="NCBI Taxonomy" id="370355"/>
    <lineage>
        <taxon>Eukaryota</taxon>
        <taxon>Amoebozoa</taxon>
        <taxon>Evosea</taxon>
        <taxon>Archamoebae</taxon>
        <taxon>Mastigamoebida</taxon>
        <taxon>Entamoebidae</taxon>
        <taxon>Entamoeba</taxon>
    </lineage>
</organism>
<dbReference type="EMBL" id="KB207140">
    <property type="protein sequence ID" value="ELP84279.1"/>
    <property type="molecule type" value="Genomic_DNA"/>
</dbReference>
<evidence type="ECO:0000313" key="8">
    <source>
        <dbReference type="Proteomes" id="UP000014680"/>
    </source>
</evidence>
<keyword evidence="5" id="KW-1133">Transmembrane helix</keyword>
<sequence>MRIFFDFPLETQKKERMVHCWSLLIFLIFGCIAYDSWCEFEENYVTFKYGQKCSYNNSYWLGWEYLSFQSNTDIFQIQNDCCGFQRTNLSQNYMYWNDTASTNKLFRSKIVTETANGRTFLNLHFEVSLYPTNNYTFECSEMLDNTIITFSGRNASSGVKDVFTIGIHKFYFNVDESFHENVVLQFTKVVRPYVMISGDVSVQVNMVIAQEGECGFYYVARGNVNNIEPFNGKGKEARVLCDIDSFNRVSLCVNTSTIRNDCSCTFQNFEYLNNYTDCYEVSQHRIFNILPDQVDLPNEQEWYSFSTSQSTKLTIPKRNHLSFKGKVQMPEYPVAFSGTVNFDNTMVITRSDIYYDIGNFYLRAIEVKEGLDNDIVLFRGKNQYNTDEEQQRLVSIGVKEVGCGDSKRRYVRSTSDIKCKCTQLDKNTFVQFDCDDATTRRYDKMDLVLSGSYSGGSVKRYWNSISSESLEKSEIEGTDIEVVGVCDFSQISSVVLKSNLQCSKVLISQKTTIDIDEGKTFGFDQITFVGDIITSNLNGKAFIQVGKGTLKISSALKVDFSSITSVDCFEFAASENAFQSDLSGSGNNLYIYDKLIRGCVTGKTDGDVVCTLQNESYGSFAHTQCPCSTKVDKFNCLIETSQDNIVFNDVQNVDYAVLNLKKNTQLTNVNKIDFLKLNGAINVRATTNTKGTFSSVESSDVNALLQILGDADVVTKNSFKISASGKVRFISEIVHLSDIIETETSQYFIAPSAMKLQITSLSSLLAKSEQLFVLESSSDVFTIQKIPKVSNIDRIIMATLNRKIATESTGFGLQCDSHAIISLTTEDKDIAEFCSSKGLDKRTCKKEGEVYYSLNGEIDYSCPCHSTKSHCSIVVGNLDTLNVQDFTEVTITKSITLNAVQQNFVVNSVGGASSLVVTIVGDSNFVATNGVSGQKYVFPNNANNMLSTKNIKMGFSERLKTTKCDANGVSVYLSSSSYCTEGYIQNGIYVCLLCGTAKPISGSNECPTRGVVSGCEIYNSGGNCVQCSDGYYLQGYSLGFQSCGNCPSNCEKCNNSTSCYYCKYGYHLNSKGICEYVTKNECSNYLLEKCRLCEDGFFVQNEKCVSCGEGCLTCADSGNCELCDASKLMKLVDKRCVLNSNATLVSSTNDVQCTSGYYNLNSVCTKCSTVYGSTCLECNDKTCLSCSGNDVVVGTKCATLSACAIQTNSKCVKCSTGQYYNEESSTCETCDPLCTSCYGSDTCGTCESPNWYVPSSQNCQETPSASDLNITVCAKSQGGRCLTCIEGYLLTKIGECEKCSSSCLGCFGTKDYCVSCPPDHTLLRSDTTSDSTCQSNVDLAVKCSQMMKSGTGCAICKKGYFQTGVNCIECMDNCQSCVDSLKCVSCNDQYFTYDGKSCISYERLENCVTKSKSGCVECNNGYILREPYCESCESVTSYCSSCSSGKCESCKPNYVLKDSHCVFYKEIDHCKRSVDSKCVECDFWYEISDRGTYCQKHAVSWVIAIIVVLCVFVLLCVMLGIIFLAFYFLKKSMKNQRPKDVNYFYMEDTDIRFESLSGKSYVVTNKKTLKFEKEDLDIMLPVGQETLETVCVGNGGKNKLKVQFTVKEDVLCKYKLVIEPDVAILRKGEACEFKVKLTPTCTCKIDETIQLVSMDFKKDGVVNEEIKILCETQMSTRLDYDELILDKQIGEGSFGTVYKGMFRTNIVAVKMMKIPDDDDAMIEFDKEVAMLDKFRSEYVVHFFGAVFIPTKICMVTEFAKFGSLMAMIKKKKKLDKYLRIKFVLDSARGIMYLHNNGIMHRDIKTDNILVFSIDKGIPVNAKLTDFGSSRNVNMMRSNMTFTKGIGTPMYMSPEVLDQSKYSEKADVFSFAVVMYEIFVWGPPYPKSEFQFPWNIAEFVAKGNRRLQPKDMPDWLYQVISLGWDQLPLNRPKIDKIVEMIEQNFKEELD</sequence>
<dbReference type="SUPFAM" id="SSF56112">
    <property type="entry name" value="Protein kinase-like (PK-like)"/>
    <property type="match status" value="1"/>
</dbReference>
<keyword evidence="5" id="KW-0472">Membrane</keyword>
<dbReference type="PROSITE" id="PS00107">
    <property type="entry name" value="PROTEIN_KINASE_ATP"/>
    <property type="match status" value="1"/>
</dbReference>
<dbReference type="InterPro" id="IPR053215">
    <property type="entry name" value="TKL_Ser/Thr_kinase"/>
</dbReference>
<feature type="binding site" evidence="4">
    <location>
        <position position="1710"/>
    </location>
    <ligand>
        <name>ATP</name>
        <dbReference type="ChEBI" id="CHEBI:30616"/>
    </ligand>
</feature>
<feature type="transmembrane region" description="Helical" evidence="5">
    <location>
        <begin position="1498"/>
        <end position="1529"/>
    </location>
</feature>
<dbReference type="EC" id="2.7.10.2" evidence="7"/>
<dbReference type="PROSITE" id="PS00108">
    <property type="entry name" value="PROTEIN_KINASE_ST"/>
    <property type="match status" value="1"/>
</dbReference>
<dbReference type="PANTHER" id="PTHR45756:SF1">
    <property type="entry name" value="PROTEIN KINASE DOMAIN CONTAINING PROTEIN"/>
    <property type="match status" value="1"/>
</dbReference>
<keyword evidence="3 4" id="KW-0067">ATP-binding</keyword>
<keyword evidence="8" id="KW-1185">Reference proteome</keyword>
<dbReference type="GO" id="GO:0004674">
    <property type="term" value="F:protein serine/threonine kinase activity"/>
    <property type="evidence" value="ECO:0007669"/>
    <property type="project" value="UniProtKB-KW"/>
</dbReference>
<keyword evidence="7" id="KW-0418">Kinase</keyword>
<keyword evidence="1" id="KW-0723">Serine/threonine-protein kinase</keyword>
<evidence type="ECO:0000256" key="2">
    <source>
        <dbReference type="ARBA" id="ARBA00022741"/>
    </source>
</evidence>
<keyword evidence="2 4" id="KW-0547">Nucleotide-binding</keyword>
<evidence type="ECO:0000256" key="1">
    <source>
        <dbReference type="ARBA" id="ARBA00022527"/>
    </source>
</evidence>
<proteinExistence type="predicted"/>
<dbReference type="InterPro" id="IPR009030">
    <property type="entry name" value="Growth_fac_rcpt_cys_sf"/>
</dbReference>
<dbReference type="Gene3D" id="3.30.200.20">
    <property type="entry name" value="Phosphorylase Kinase, domain 1"/>
    <property type="match status" value="1"/>
</dbReference>
<dbReference type="Gene3D" id="1.10.510.10">
    <property type="entry name" value="Transferase(Phosphotransferase) domain 1"/>
    <property type="match status" value="1"/>
</dbReference>
<dbReference type="KEGG" id="eiv:EIN_065440"/>
<dbReference type="InterPro" id="IPR000719">
    <property type="entry name" value="Prot_kinase_dom"/>
</dbReference>
<keyword evidence="7" id="KW-0808">Transferase</keyword>
<dbReference type="InterPro" id="IPR006212">
    <property type="entry name" value="Furin_repeat"/>
</dbReference>
<dbReference type="InterPro" id="IPR011009">
    <property type="entry name" value="Kinase-like_dom_sf"/>
</dbReference>
<dbReference type="InterPro" id="IPR017441">
    <property type="entry name" value="Protein_kinase_ATP_BS"/>
</dbReference>
<dbReference type="InterPro" id="IPR008271">
    <property type="entry name" value="Ser/Thr_kinase_AS"/>
</dbReference>
<dbReference type="SMART" id="SM00220">
    <property type="entry name" value="S_TKc"/>
    <property type="match status" value="1"/>
</dbReference>
<dbReference type="InterPro" id="IPR000742">
    <property type="entry name" value="EGF"/>
</dbReference>
<dbReference type="GO" id="GO:0005524">
    <property type="term" value="F:ATP binding"/>
    <property type="evidence" value="ECO:0007669"/>
    <property type="project" value="UniProtKB-UniRule"/>
</dbReference>
<dbReference type="PANTHER" id="PTHR45756">
    <property type="entry name" value="PALMITOYLTRANSFERASE"/>
    <property type="match status" value="1"/>
</dbReference>
<reference evidence="7 8" key="1">
    <citation type="submission" date="2012-10" db="EMBL/GenBank/DDBJ databases">
        <authorList>
            <person name="Zafar N."/>
            <person name="Inman J."/>
            <person name="Hall N."/>
            <person name="Lorenzi H."/>
            <person name="Caler E."/>
        </authorList>
    </citation>
    <scope>NUCLEOTIDE SEQUENCE [LARGE SCALE GENOMIC DNA]</scope>
    <source>
        <strain evidence="7 8">IP1</strain>
    </source>
</reference>
<dbReference type="Proteomes" id="UP000014680">
    <property type="component" value="Unassembled WGS sequence"/>
</dbReference>
<name>A0A0A1TV96_ENTIV</name>
<dbReference type="CDD" id="cd13999">
    <property type="entry name" value="STKc_MAP3K-like"/>
    <property type="match status" value="1"/>
</dbReference>